<evidence type="ECO:0000256" key="1">
    <source>
        <dbReference type="SAM" id="Phobius"/>
    </source>
</evidence>
<dbReference type="SMART" id="SM00089">
    <property type="entry name" value="PKD"/>
    <property type="match status" value="2"/>
</dbReference>
<name>A0ABW5TCN1_9FLAO</name>
<keyword evidence="1" id="KW-1133">Transmembrane helix</keyword>
<gene>
    <name evidence="3" type="ORF">ACFSR8_08710</name>
</gene>
<dbReference type="InterPro" id="IPR035986">
    <property type="entry name" value="PKD_dom_sf"/>
</dbReference>
<evidence type="ECO:0000259" key="2">
    <source>
        <dbReference type="PROSITE" id="PS50093"/>
    </source>
</evidence>
<dbReference type="Pfam" id="PF18911">
    <property type="entry name" value="PKD_4"/>
    <property type="match status" value="1"/>
</dbReference>
<dbReference type="InterPro" id="IPR022409">
    <property type="entry name" value="PKD/Chitinase_dom"/>
</dbReference>
<dbReference type="Gene3D" id="2.60.40.10">
    <property type="entry name" value="Immunoglobulins"/>
    <property type="match status" value="1"/>
</dbReference>
<reference evidence="4" key="1">
    <citation type="journal article" date="2019" name="Int. J. Syst. Evol. Microbiol.">
        <title>The Global Catalogue of Microorganisms (GCM) 10K type strain sequencing project: providing services to taxonomists for standard genome sequencing and annotation.</title>
        <authorList>
            <consortium name="The Broad Institute Genomics Platform"/>
            <consortium name="The Broad Institute Genome Sequencing Center for Infectious Disease"/>
            <person name="Wu L."/>
            <person name="Ma J."/>
        </authorList>
    </citation>
    <scope>NUCLEOTIDE SEQUENCE [LARGE SCALE GENOMIC DNA]</scope>
    <source>
        <strain evidence="4">KCTC 42398</strain>
    </source>
</reference>
<dbReference type="RefSeq" id="WP_380291089.1">
    <property type="nucleotide sequence ID" value="NZ_JBHULY010000016.1"/>
</dbReference>
<dbReference type="Proteomes" id="UP001597476">
    <property type="component" value="Unassembled WGS sequence"/>
</dbReference>
<evidence type="ECO:0000313" key="3">
    <source>
        <dbReference type="EMBL" id="MFD2726293.1"/>
    </source>
</evidence>
<protein>
    <submittedName>
        <fullName evidence="3">PKD domain-containing protein</fullName>
    </submittedName>
</protein>
<dbReference type="InterPro" id="IPR000601">
    <property type="entry name" value="PKD_dom"/>
</dbReference>
<keyword evidence="1" id="KW-0472">Membrane</keyword>
<dbReference type="PROSITE" id="PS50093">
    <property type="entry name" value="PKD"/>
    <property type="match status" value="2"/>
</dbReference>
<organism evidence="3 4">
    <name type="scientific">Hyunsoonleella rubra</name>
    <dbReference type="NCBI Taxonomy" id="1737062"/>
    <lineage>
        <taxon>Bacteria</taxon>
        <taxon>Pseudomonadati</taxon>
        <taxon>Bacteroidota</taxon>
        <taxon>Flavobacteriia</taxon>
        <taxon>Flavobacteriales</taxon>
        <taxon>Flavobacteriaceae</taxon>
    </lineage>
</organism>
<keyword evidence="1" id="KW-0812">Transmembrane</keyword>
<keyword evidence="4" id="KW-1185">Reference proteome</keyword>
<proteinExistence type="predicted"/>
<comment type="caution">
    <text evidence="3">The sequence shown here is derived from an EMBL/GenBank/DDBJ whole genome shotgun (WGS) entry which is preliminary data.</text>
</comment>
<sequence length="327" mass="37383">MNFNGNTSNHLDKKVIYVFLATFLVSITVFALRYASYSPCVIVDFDIKANEYVTGGLIKFKDNTEGADSWLWDFGDESISSTEQDPIHNYSDPGEYTIKLLVNNSCEFSKQIVIKKKKEIKNEAKFPIFNIPKNIRVGQTLWVEDESDHGKTWEWHFGETPSAGAFTKKAKYVYQKPGKWIVSLVVNGDLEHIATREIEVFPKKRRREIIDEIPDRPSAPPLVPKSSAIDDKPVVEKTVPFISHPKFRELIMKVSEEGLPANTFRDYFCGNLDTPVIVNGEETTFLILCEKIKGKKIKKIRSLELFRNKGSNCIVKLTISYKKSGWF</sequence>
<feature type="transmembrane region" description="Helical" evidence="1">
    <location>
        <begin position="15"/>
        <end position="35"/>
    </location>
</feature>
<evidence type="ECO:0000313" key="4">
    <source>
        <dbReference type="Proteomes" id="UP001597476"/>
    </source>
</evidence>
<feature type="domain" description="PKD" evidence="2">
    <location>
        <begin position="69"/>
        <end position="105"/>
    </location>
</feature>
<accession>A0ABW5TCN1</accession>
<feature type="domain" description="PKD" evidence="2">
    <location>
        <begin position="152"/>
        <end position="200"/>
    </location>
</feature>
<dbReference type="SUPFAM" id="SSF49299">
    <property type="entry name" value="PKD domain"/>
    <property type="match status" value="2"/>
</dbReference>
<dbReference type="CDD" id="cd00146">
    <property type="entry name" value="PKD"/>
    <property type="match status" value="1"/>
</dbReference>
<dbReference type="InterPro" id="IPR013783">
    <property type="entry name" value="Ig-like_fold"/>
</dbReference>
<dbReference type="EMBL" id="JBHULY010000016">
    <property type="protein sequence ID" value="MFD2726293.1"/>
    <property type="molecule type" value="Genomic_DNA"/>
</dbReference>